<gene>
    <name evidence="1" type="ORF">ILEXP_LOCUS11203</name>
</gene>
<protein>
    <submittedName>
        <fullName evidence="1">Uncharacterized protein</fullName>
    </submittedName>
</protein>
<dbReference type="AlphaFoldDB" id="A0ABC8REV1"/>
<organism evidence="1 2">
    <name type="scientific">Ilex paraguariensis</name>
    <name type="common">yerba mate</name>
    <dbReference type="NCBI Taxonomy" id="185542"/>
    <lineage>
        <taxon>Eukaryota</taxon>
        <taxon>Viridiplantae</taxon>
        <taxon>Streptophyta</taxon>
        <taxon>Embryophyta</taxon>
        <taxon>Tracheophyta</taxon>
        <taxon>Spermatophyta</taxon>
        <taxon>Magnoliopsida</taxon>
        <taxon>eudicotyledons</taxon>
        <taxon>Gunneridae</taxon>
        <taxon>Pentapetalae</taxon>
        <taxon>asterids</taxon>
        <taxon>campanulids</taxon>
        <taxon>Aquifoliales</taxon>
        <taxon>Aquifoliaceae</taxon>
        <taxon>Ilex</taxon>
    </lineage>
</organism>
<reference evidence="1 2" key="1">
    <citation type="submission" date="2024-02" db="EMBL/GenBank/DDBJ databases">
        <authorList>
            <person name="Vignale AGUSTIN F."/>
            <person name="Sosa J E."/>
            <person name="Modenutti C."/>
        </authorList>
    </citation>
    <scope>NUCLEOTIDE SEQUENCE [LARGE SCALE GENOMIC DNA]</scope>
</reference>
<name>A0ABC8REV1_9AQUA</name>
<comment type="caution">
    <text evidence="1">The sequence shown here is derived from an EMBL/GenBank/DDBJ whole genome shotgun (WGS) entry which is preliminary data.</text>
</comment>
<proteinExistence type="predicted"/>
<sequence>MTFSAIAVEFWSDFWCNCRGVFDGVLVEFQWGFRRRHNQSSVILDEDDERLWNEKNGLGRVKPRSTDVKAQLRLITDVAPVTQICCDTALAKRRRSSGDAVRRKLVEKLQPVK</sequence>
<keyword evidence="2" id="KW-1185">Reference proteome</keyword>
<accession>A0ABC8REV1</accession>
<evidence type="ECO:0000313" key="1">
    <source>
        <dbReference type="EMBL" id="CAK9143489.1"/>
    </source>
</evidence>
<evidence type="ECO:0000313" key="2">
    <source>
        <dbReference type="Proteomes" id="UP001642360"/>
    </source>
</evidence>
<dbReference type="EMBL" id="CAUOFW020001303">
    <property type="protein sequence ID" value="CAK9143489.1"/>
    <property type="molecule type" value="Genomic_DNA"/>
</dbReference>
<dbReference type="Proteomes" id="UP001642360">
    <property type="component" value="Unassembled WGS sequence"/>
</dbReference>